<keyword evidence="7" id="KW-1185">Reference proteome</keyword>
<reference evidence="6" key="1">
    <citation type="journal article" date="2014" name="Int. J. Syst. Evol. Microbiol.">
        <title>Complete genome sequence of Corynebacterium casei LMG S-19264T (=DSM 44701T), isolated from a smear-ripened cheese.</title>
        <authorList>
            <consortium name="US DOE Joint Genome Institute (JGI-PGF)"/>
            <person name="Walter F."/>
            <person name="Albersmeier A."/>
            <person name="Kalinowski J."/>
            <person name="Ruckert C."/>
        </authorList>
    </citation>
    <scope>NUCLEOTIDE SEQUENCE</scope>
    <source>
        <strain evidence="6">NBRC 101628</strain>
    </source>
</reference>
<keyword evidence="4" id="KW-0233">DNA recombination</keyword>
<dbReference type="AlphaFoldDB" id="A0AA37RQQ0"/>
<dbReference type="CDD" id="cd00801">
    <property type="entry name" value="INT_P4_C"/>
    <property type="match status" value="1"/>
</dbReference>
<dbReference type="Pfam" id="PF00589">
    <property type="entry name" value="Phage_integrase"/>
    <property type="match status" value="1"/>
</dbReference>
<proteinExistence type="inferred from homology"/>
<dbReference type="InterPro" id="IPR013762">
    <property type="entry name" value="Integrase-like_cat_sf"/>
</dbReference>
<dbReference type="InterPro" id="IPR053876">
    <property type="entry name" value="Phage_int_M"/>
</dbReference>
<protein>
    <submittedName>
        <fullName evidence="6">Integrase</fullName>
    </submittedName>
</protein>
<dbReference type="Gene3D" id="1.10.443.10">
    <property type="entry name" value="Intergrase catalytic core"/>
    <property type="match status" value="1"/>
</dbReference>
<dbReference type="PANTHER" id="PTHR30629">
    <property type="entry name" value="PROPHAGE INTEGRASE"/>
    <property type="match status" value="1"/>
</dbReference>
<dbReference type="SUPFAM" id="SSF56349">
    <property type="entry name" value="DNA breaking-rejoining enzymes"/>
    <property type="match status" value="1"/>
</dbReference>
<dbReference type="GO" id="GO:0015074">
    <property type="term" value="P:DNA integration"/>
    <property type="evidence" value="ECO:0007669"/>
    <property type="project" value="UniProtKB-KW"/>
</dbReference>
<dbReference type="GO" id="GO:0003677">
    <property type="term" value="F:DNA binding"/>
    <property type="evidence" value="ECO:0007669"/>
    <property type="project" value="UniProtKB-KW"/>
</dbReference>
<dbReference type="Gene3D" id="3.30.160.390">
    <property type="entry name" value="Integrase, DNA-binding domain"/>
    <property type="match status" value="1"/>
</dbReference>
<evidence type="ECO:0000259" key="5">
    <source>
        <dbReference type="PROSITE" id="PS51898"/>
    </source>
</evidence>
<evidence type="ECO:0000256" key="4">
    <source>
        <dbReference type="ARBA" id="ARBA00023172"/>
    </source>
</evidence>
<accession>A0AA37RQQ0</accession>
<keyword evidence="2" id="KW-0229">DNA integration</keyword>
<dbReference type="InterPro" id="IPR038488">
    <property type="entry name" value="Integrase_DNA-bd_sf"/>
</dbReference>
<dbReference type="Pfam" id="PF22022">
    <property type="entry name" value="Phage_int_M"/>
    <property type="match status" value="1"/>
</dbReference>
<dbReference type="InterPro" id="IPR011010">
    <property type="entry name" value="DNA_brk_join_enz"/>
</dbReference>
<dbReference type="PROSITE" id="PS51898">
    <property type="entry name" value="TYR_RECOMBINASE"/>
    <property type="match status" value="1"/>
</dbReference>
<gene>
    <name evidence="6" type="primary">int_1</name>
    <name evidence="6" type="ORF">GCM10007895_00190</name>
</gene>
<evidence type="ECO:0000256" key="2">
    <source>
        <dbReference type="ARBA" id="ARBA00022908"/>
    </source>
</evidence>
<dbReference type="InterPro" id="IPR050808">
    <property type="entry name" value="Phage_Integrase"/>
</dbReference>
<dbReference type="GO" id="GO:0006310">
    <property type="term" value="P:DNA recombination"/>
    <property type="evidence" value="ECO:0007669"/>
    <property type="project" value="UniProtKB-KW"/>
</dbReference>
<evidence type="ECO:0000256" key="3">
    <source>
        <dbReference type="ARBA" id="ARBA00023125"/>
    </source>
</evidence>
<organism evidence="6 7">
    <name type="scientific">Paraferrimonas sedimenticola</name>
    <dbReference type="NCBI Taxonomy" id="375674"/>
    <lineage>
        <taxon>Bacteria</taxon>
        <taxon>Pseudomonadati</taxon>
        <taxon>Pseudomonadota</taxon>
        <taxon>Gammaproteobacteria</taxon>
        <taxon>Alteromonadales</taxon>
        <taxon>Ferrimonadaceae</taxon>
        <taxon>Paraferrimonas</taxon>
    </lineage>
</organism>
<sequence>MALCKRDIEQIKANPSGKERAHKHTKGLYLRETKAGVLSWLCRYSFEGKQYKLTLNKLSEMSIRQAEDRHQDILDMLAEGLDPKSEQEGENPRTVKELCDSWYSLDAQLNRKRPEIAKESIDLLIVPVIGHIKLNILKKRHVNMMTDACIKRGAGGQAKKALGLFRQICLWAFQRSILSFNPTADINKSRLGGKSSPRERTLKDEEISVVWNTIGNLGLSKQVEIGVKILIATGQRRGEITRCEWSEVRFDSAEWYIPKEKSKNGKEHLVPLSPLVIELFKELKRFSNGSAFVMPGASHRRSQADGHMTEKAITRAIARKQCEFLLDGKAIEKWVAHDLRRTAMSRMAGIGVGLHIIELIANHRLPDMLRVYVTGVQEDELFEMQRRALNQWAEHLKSICGISSPRLIAE</sequence>
<evidence type="ECO:0000313" key="6">
    <source>
        <dbReference type="EMBL" id="GLP94713.1"/>
    </source>
</evidence>
<comment type="similarity">
    <text evidence="1">Belongs to the 'phage' integrase family.</text>
</comment>
<dbReference type="Pfam" id="PF13356">
    <property type="entry name" value="Arm-DNA-bind_3"/>
    <property type="match status" value="1"/>
</dbReference>
<keyword evidence="3" id="KW-0238">DNA-binding</keyword>
<evidence type="ECO:0000256" key="1">
    <source>
        <dbReference type="ARBA" id="ARBA00008857"/>
    </source>
</evidence>
<name>A0AA37RQQ0_9GAMM</name>
<dbReference type="InterPro" id="IPR025166">
    <property type="entry name" value="Integrase_DNA_bind_dom"/>
</dbReference>
<dbReference type="Proteomes" id="UP001161422">
    <property type="component" value="Unassembled WGS sequence"/>
</dbReference>
<reference evidence="6" key="2">
    <citation type="submission" date="2023-01" db="EMBL/GenBank/DDBJ databases">
        <title>Draft genome sequence of Paraferrimonas sedimenticola strain NBRC 101628.</title>
        <authorList>
            <person name="Sun Q."/>
            <person name="Mori K."/>
        </authorList>
    </citation>
    <scope>NUCLEOTIDE SEQUENCE</scope>
    <source>
        <strain evidence="6">NBRC 101628</strain>
    </source>
</reference>
<comment type="caution">
    <text evidence="6">The sequence shown here is derived from an EMBL/GenBank/DDBJ whole genome shotgun (WGS) entry which is preliminary data.</text>
</comment>
<dbReference type="RefSeq" id="WP_095506085.1">
    <property type="nucleotide sequence ID" value="NZ_BSNC01000001.1"/>
</dbReference>
<dbReference type="Gene3D" id="1.10.150.130">
    <property type="match status" value="1"/>
</dbReference>
<dbReference type="PANTHER" id="PTHR30629:SF2">
    <property type="entry name" value="PROPHAGE INTEGRASE INTS-RELATED"/>
    <property type="match status" value="1"/>
</dbReference>
<feature type="domain" description="Tyr recombinase" evidence="5">
    <location>
        <begin position="197"/>
        <end position="386"/>
    </location>
</feature>
<dbReference type="InterPro" id="IPR010998">
    <property type="entry name" value="Integrase_recombinase_N"/>
</dbReference>
<dbReference type="InterPro" id="IPR002104">
    <property type="entry name" value="Integrase_catalytic"/>
</dbReference>
<dbReference type="EMBL" id="BSNC01000001">
    <property type="protein sequence ID" value="GLP94713.1"/>
    <property type="molecule type" value="Genomic_DNA"/>
</dbReference>
<evidence type="ECO:0000313" key="7">
    <source>
        <dbReference type="Proteomes" id="UP001161422"/>
    </source>
</evidence>